<reference evidence="3" key="2">
    <citation type="submission" date="2025-08" db="UniProtKB">
        <authorList>
            <consortium name="RefSeq"/>
        </authorList>
    </citation>
    <scope>IDENTIFICATION</scope>
    <source>
        <tissue evidence="3">Leaf</tissue>
    </source>
</reference>
<keyword evidence="1" id="KW-0732">Signal</keyword>
<gene>
    <name evidence="3" type="primary">LOC107769270</name>
</gene>
<protein>
    <submittedName>
        <fullName evidence="3">Uncharacterized protein LOC107769270</fullName>
    </submittedName>
</protein>
<dbReference type="Proteomes" id="UP000790787">
    <property type="component" value="Chromosome 4"/>
</dbReference>
<evidence type="ECO:0000313" key="3">
    <source>
        <dbReference type="RefSeq" id="XP_016443963.1"/>
    </source>
</evidence>
<organism evidence="2 3">
    <name type="scientific">Nicotiana tabacum</name>
    <name type="common">Common tobacco</name>
    <dbReference type="NCBI Taxonomy" id="4097"/>
    <lineage>
        <taxon>Eukaryota</taxon>
        <taxon>Viridiplantae</taxon>
        <taxon>Streptophyta</taxon>
        <taxon>Embryophyta</taxon>
        <taxon>Tracheophyta</taxon>
        <taxon>Spermatophyta</taxon>
        <taxon>Magnoliopsida</taxon>
        <taxon>eudicotyledons</taxon>
        <taxon>Gunneridae</taxon>
        <taxon>Pentapetalae</taxon>
        <taxon>asterids</taxon>
        <taxon>lamiids</taxon>
        <taxon>Solanales</taxon>
        <taxon>Solanaceae</taxon>
        <taxon>Nicotianoideae</taxon>
        <taxon>Nicotianeae</taxon>
        <taxon>Nicotiana</taxon>
    </lineage>
</organism>
<dbReference type="RefSeq" id="XP_016443963.1">
    <property type="nucleotide sequence ID" value="XM_016588477.2"/>
</dbReference>
<dbReference type="RefSeq" id="XP_016443963.1">
    <property type="nucleotide sequence ID" value="XM_016588477.1"/>
</dbReference>
<keyword evidence="2" id="KW-1185">Reference proteome</keyword>
<evidence type="ECO:0000256" key="1">
    <source>
        <dbReference type="SAM" id="SignalP"/>
    </source>
</evidence>
<dbReference type="PaxDb" id="4097-A0A1S3XVJ6"/>
<proteinExistence type="predicted"/>
<sequence>MPLLILPAIALSLFSSEAAESERRLFCYFAQLSGQKQTYTCLQVMHHAATYGLPPLSQCFLFNNELYPLQKFCQKLLCTFQIDLLMVVARQLQLFLNSFGKNHPGEVLTICVQVYQFCPT</sequence>
<dbReference type="OrthoDB" id="10292813at2759"/>
<dbReference type="AlphaFoldDB" id="A0A1S3XVJ6"/>
<accession>A0A1S3XVJ6</accession>
<reference evidence="2" key="1">
    <citation type="journal article" date="2014" name="Nat. Commun.">
        <title>The tobacco genome sequence and its comparison with those of tomato and potato.</title>
        <authorList>
            <person name="Sierro N."/>
            <person name="Battey J.N."/>
            <person name="Ouadi S."/>
            <person name="Bakaher N."/>
            <person name="Bovet L."/>
            <person name="Willig A."/>
            <person name="Goepfert S."/>
            <person name="Peitsch M.C."/>
            <person name="Ivanov N.V."/>
        </authorList>
    </citation>
    <scope>NUCLEOTIDE SEQUENCE [LARGE SCALE GENOMIC DNA]</scope>
</reference>
<name>A0A1S3XVJ6_TOBAC</name>
<feature type="signal peptide" evidence="1">
    <location>
        <begin position="1"/>
        <end position="18"/>
    </location>
</feature>
<evidence type="ECO:0000313" key="2">
    <source>
        <dbReference type="Proteomes" id="UP000790787"/>
    </source>
</evidence>
<dbReference type="GeneID" id="107769270"/>
<dbReference type="KEGG" id="nta:107769270"/>
<feature type="chain" id="PRO_5010313963" evidence="1">
    <location>
        <begin position="19"/>
        <end position="120"/>
    </location>
</feature>